<dbReference type="GO" id="GO:0005737">
    <property type="term" value="C:cytoplasm"/>
    <property type="evidence" value="ECO:0007669"/>
    <property type="project" value="TreeGrafter"/>
</dbReference>
<accession>A0A814DXR7</accession>
<dbReference type="SUPFAM" id="SSF51735">
    <property type="entry name" value="NAD(P)-binding Rossmann-fold domains"/>
    <property type="match status" value="1"/>
</dbReference>
<dbReference type="AlphaFoldDB" id="A0A814DXR7"/>
<evidence type="ECO:0000313" key="8">
    <source>
        <dbReference type="EMBL" id="CAF4383287.1"/>
    </source>
</evidence>
<evidence type="ECO:0000313" key="9">
    <source>
        <dbReference type="Proteomes" id="UP000663829"/>
    </source>
</evidence>
<evidence type="ECO:0000256" key="3">
    <source>
        <dbReference type="SAM" id="SignalP"/>
    </source>
</evidence>
<dbReference type="PANTHER" id="PTHR14097:SF7">
    <property type="entry name" value="OXIDOREDUCTASE HTATIP2"/>
    <property type="match status" value="1"/>
</dbReference>
<dbReference type="CDD" id="cd05250">
    <property type="entry name" value="CC3_like_SDR_a"/>
    <property type="match status" value="1"/>
</dbReference>
<dbReference type="InterPro" id="IPR036291">
    <property type="entry name" value="NAD(P)-bd_dom_sf"/>
</dbReference>
<dbReference type="GO" id="GO:0003824">
    <property type="term" value="F:catalytic activity"/>
    <property type="evidence" value="ECO:0007669"/>
    <property type="project" value="UniProtKB-ARBA"/>
</dbReference>
<evidence type="ECO:0000256" key="1">
    <source>
        <dbReference type="ARBA" id="ARBA00093483"/>
    </source>
</evidence>
<evidence type="ECO:0000256" key="2">
    <source>
        <dbReference type="ARBA" id="ARBA00093604"/>
    </source>
</evidence>
<dbReference type="EMBL" id="CAJNOQ010002442">
    <property type="protein sequence ID" value="CAF0958606.1"/>
    <property type="molecule type" value="Genomic_DNA"/>
</dbReference>
<comment type="caution">
    <text evidence="5">The sequence shown here is derived from an EMBL/GenBank/DDBJ whole genome shotgun (WGS) entry which is preliminary data.</text>
</comment>
<evidence type="ECO:0000313" key="7">
    <source>
        <dbReference type="EMBL" id="CAF3733456.1"/>
    </source>
</evidence>
<dbReference type="GO" id="GO:0051170">
    <property type="term" value="P:import into nucleus"/>
    <property type="evidence" value="ECO:0007669"/>
    <property type="project" value="TreeGrafter"/>
</dbReference>
<sequence length="259" mass="29072">MILISLQVLLLLFINILSADLSNMSNSPTALIVGYTGSVGRELVKELVKSNLFKKVILVGRRQVHYDDDEITNKTEQRQIDFEKIDDYAESFQGADVHFCALGTTRGKSGAEGFRHIDYDYVVNFGRIAKQNGCKHFHLVSSKGANANSFFLYTKTKGESEQALQQMAFERLSIYRPAMLMGERDESRPLEAVAVSIVKHTVQRVAPEWITTPTDILARAMCFNTFVSGKSGNEILENHEIFRLAETKPAAKPLHTNEL</sequence>
<dbReference type="Pfam" id="PF13460">
    <property type="entry name" value="NAD_binding_10"/>
    <property type="match status" value="1"/>
</dbReference>
<feature type="chain" id="PRO_5035599831" description="Protein HTATIP2" evidence="3">
    <location>
        <begin position="20"/>
        <end position="259"/>
    </location>
</feature>
<reference evidence="5" key="1">
    <citation type="submission" date="2021-02" db="EMBL/GenBank/DDBJ databases">
        <authorList>
            <person name="Nowell W R."/>
        </authorList>
    </citation>
    <scope>NUCLEOTIDE SEQUENCE</scope>
</reference>
<dbReference type="Proteomes" id="UP000682733">
    <property type="component" value="Unassembled WGS sequence"/>
</dbReference>
<dbReference type="Proteomes" id="UP000681722">
    <property type="component" value="Unassembled WGS sequence"/>
</dbReference>
<dbReference type="EMBL" id="CAJOBA010069520">
    <property type="protein sequence ID" value="CAF4383287.1"/>
    <property type="molecule type" value="Genomic_DNA"/>
</dbReference>
<dbReference type="EMBL" id="CAJOBC010002442">
    <property type="protein sequence ID" value="CAF3733456.1"/>
    <property type="molecule type" value="Genomic_DNA"/>
</dbReference>
<evidence type="ECO:0000313" key="6">
    <source>
        <dbReference type="EMBL" id="CAF1583025.1"/>
    </source>
</evidence>
<evidence type="ECO:0000313" key="5">
    <source>
        <dbReference type="EMBL" id="CAF0958606.1"/>
    </source>
</evidence>
<keyword evidence="9" id="KW-1185">Reference proteome</keyword>
<proteinExistence type="predicted"/>
<dbReference type="PANTHER" id="PTHR14097">
    <property type="entry name" value="OXIDOREDUCTASE HTATIP2"/>
    <property type="match status" value="1"/>
</dbReference>
<dbReference type="OrthoDB" id="430436at2759"/>
<feature type="domain" description="NAD(P)-binding" evidence="4">
    <location>
        <begin position="36"/>
        <end position="184"/>
    </location>
</feature>
<dbReference type="InterPro" id="IPR016040">
    <property type="entry name" value="NAD(P)-bd_dom"/>
</dbReference>
<dbReference type="Proteomes" id="UP000677228">
    <property type="component" value="Unassembled WGS sequence"/>
</dbReference>
<dbReference type="Proteomes" id="UP000663829">
    <property type="component" value="Unassembled WGS sequence"/>
</dbReference>
<feature type="signal peptide" evidence="3">
    <location>
        <begin position="1"/>
        <end position="19"/>
    </location>
</feature>
<dbReference type="Gene3D" id="3.40.50.720">
    <property type="entry name" value="NAD(P)-binding Rossmann-like Domain"/>
    <property type="match status" value="1"/>
</dbReference>
<organism evidence="5 9">
    <name type="scientific">Didymodactylos carnosus</name>
    <dbReference type="NCBI Taxonomy" id="1234261"/>
    <lineage>
        <taxon>Eukaryota</taxon>
        <taxon>Metazoa</taxon>
        <taxon>Spiralia</taxon>
        <taxon>Gnathifera</taxon>
        <taxon>Rotifera</taxon>
        <taxon>Eurotatoria</taxon>
        <taxon>Bdelloidea</taxon>
        <taxon>Philodinida</taxon>
        <taxon>Philodinidae</taxon>
        <taxon>Didymodactylos</taxon>
    </lineage>
</organism>
<dbReference type="EMBL" id="CAJNOK010046359">
    <property type="protein sequence ID" value="CAF1583025.1"/>
    <property type="molecule type" value="Genomic_DNA"/>
</dbReference>
<evidence type="ECO:0000259" key="4">
    <source>
        <dbReference type="Pfam" id="PF13460"/>
    </source>
</evidence>
<keyword evidence="3" id="KW-0732">Signal</keyword>
<protein>
    <recommendedName>
        <fullName evidence="2">Protein HTATIP2</fullName>
    </recommendedName>
</protein>
<gene>
    <name evidence="5" type="ORF">GPM918_LOCUS11634</name>
    <name evidence="6" type="ORF">OVA965_LOCUS41083</name>
    <name evidence="7" type="ORF">SRO942_LOCUS11635</name>
    <name evidence="8" type="ORF">TMI583_LOCUS42654</name>
</gene>
<name>A0A814DXR7_9BILA</name>
<comment type="subunit">
    <text evidence="1">Monomer. Forms homodimers during oxidative stress. Interacts (via N-terminus) with elongation factor EEF1A1 (via middle-region); the interaction is direct and competes with EEF1A1 binding to guanyl-nucleotide exchange factor EEF1B2, thereby inhibiting GDP for GTP exchange and reactivation of EEF1A1. Interacts with nuclear transport receptors XPO4, IPO5/RANBP5, IPO7, IPO9 and KPNB1 as well as GCN1L1/GCN1 and LRPPRC probably through their HEAT repeats. Binds NCOA5/CIA.</text>
</comment>